<dbReference type="Proteomes" id="UP000649179">
    <property type="component" value="Unassembled WGS sequence"/>
</dbReference>
<dbReference type="AlphaFoldDB" id="A0A917BKY3"/>
<comment type="subcellular location">
    <subcellularLocation>
        <location evidence="1">Periplasm</location>
    </subcellularLocation>
</comment>
<dbReference type="EMBL" id="BMKQ01000001">
    <property type="protein sequence ID" value="GGF46290.1"/>
    <property type="molecule type" value="Genomic_DNA"/>
</dbReference>
<dbReference type="PROSITE" id="PS51257">
    <property type="entry name" value="PROKAR_LIPOPROTEIN"/>
    <property type="match status" value="1"/>
</dbReference>
<comment type="caution">
    <text evidence="5">The sequence shown here is derived from an EMBL/GenBank/DDBJ whole genome shotgun (WGS) entry which is preliminary data.</text>
</comment>
<proteinExistence type="inferred from homology"/>
<evidence type="ECO:0000256" key="3">
    <source>
        <dbReference type="ARBA" id="ARBA00022729"/>
    </source>
</evidence>
<evidence type="ECO:0000256" key="4">
    <source>
        <dbReference type="SAM" id="SignalP"/>
    </source>
</evidence>
<sequence length="340" mass="34803">MQPTRRGLLKSLAVAPVLLSPTLLAACGAGSSSKAGTLNVGQISDSVAFFPLFIAEKQGFFTDEKLSLGERPRLGTGAKVAAALKSGSIDLGGGVMTDALNLAEIDDQARLTTSLISAYYVDIVVGGSAGKGGGSLEERVLALKGKKIGITGPGSGTEALVTYLFEQAGLDPAKDATLVNLGAVATAAVGALKSGRVDALSFFQPIGQQAEAAGVGSIYISPAAGDVPSLDGDLHGVVFSRQSILDDKADEVAAFQTAIGRALGVIRGDGSRVRDLLGQYLDGTPDAALDKLVPILQKETATTPAVVESQYEVARTFHVQSGLVDAAPSYSTLVPSRFRA</sequence>
<accession>A0A917BKY3</accession>
<feature type="chain" id="PRO_5038604117" description="ABC transporter substrate-binding protein" evidence="4">
    <location>
        <begin position="26"/>
        <end position="340"/>
    </location>
</feature>
<dbReference type="Pfam" id="PF13379">
    <property type="entry name" value="NMT1_2"/>
    <property type="match status" value="1"/>
</dbReference>
<evidence type="ECO:0008006" key="7">
    <source>
        <dbReference type="Google" id="ProtNLM"/>
    </source>
</evidence>
<feature type="signal peptide" evidence="4">
    <location>
        <begin position="1"/>
        <end position="25"/>
    </location>
</feature>
<reference evidence="5" key="1">
    <citation type="journal article" date="2014" name="Int. J. Syst. Evol. Microbiol.">
        <title>Complete genome sequence of Corynebacterium casei LMG S-19264T (=DSM 44701T), isolated from a smear-ripened cheese.</title>
        <authorList>
            <consortium name="US DOE Joint Genome Institute (JGI-PGF)"/>
            <person name="Walter F."/>
            <person name="Albersmeier A."/>
            <person name="Kalinowski J."/>
            <person name="Ruckert C."/>
        </authorList>
    </citation>
    <scope>NUCLEOTIDE SEQUENCE</scope>
    <source>
        <strain evidence="5">CGMCC 1.16067</strain>
    </source>
</reference>
<reference evidence="5" key="2">
    <citation type="submission" date="2020-09" db="EMBL/GenBank/DDBJ databases">
        <authorList>
            <person name="Sun Q."/>
            <person name="Zhou Y."/>
        </authorList>
    </citation>
    <scope>NUCLEOTIDE SEQUENCE</scope>
    <source>
        <strain evidence="5">CGMCC 1.16067</strain>
    </source>
</reference>
<protein>
    <recommendedName>
        <fullName evidence="7">ABC transporter substrate-binding protein</fullName>
    </recommendedName>
</protein>
<organism evidence="5 6">
    <name type="scientific">Marmoricola endophyticus</name>
    <dbReference type="NCBI Taxonomy" id="2040280"/>
    <lineage>
        <taxon>Bacteria</taxon>
        <taxon>Bacillati</taxon>
        <taxon>Actinomycetota</taxon>
        <taxon>Actinomycetes</taxon>
        <taxon>Propionibacteriales</taxon>
        <taxon>Nocardioidaceae</taxon>
        <taxon>Marmoricola</taxon>
    </lineage>
</organism>
<evidence type="ECO:0000313" key="5">
    <source>
        <dbReference type="EMBL" id="GGF46290.1"/>
    </source>
</evidence>
<comment type="similarity">
    <text evidence="2">Belongs to the bacterial solute-binding protein SsuA/TauA family.</text>
</comment>
<evidence type="ECO:0000256" key="1">
    <source>
        <dbReference type="ARBA" id="ARBA00004418"/>
    </source>
</evidence>
<dbReference type="SUPFAM" id="SSF53850">
    <property type="entry name" value="Periplasmic binding protein-like II"/>
    <property type="match status" value="1"/>
</dbReference>
<dbReference type="GO" id="GO:0042597">
    <property type="term" value="C:periplasmic space"/>
    <property type="evidence" value="ECO:0007669"/>
    <property type="project" value="UniProtKB-SubCell"/>
</dbReference>
<gene>
    <name evidence="5" type="ORF">GCM10011519_20300</name>
</gene>
<dbReference type="PANTHER" id="PTHR30024:SF47">
    <property type="entry name" value="TAURINE-BINDING PERIPLASMIC PROTEIN"/>
    <property type="match status" value="1"/>
</dbReference>
<dbReference type="Gene3D" id="3.40.190.10">
    <property type="entry name" value="Periplasmic binding protein-like II"/>
    <property type="match status" value="2"/>
</dbReference>
<keyword evidence="6" id="KW-1185">Reference proteome</keyword>
<evidence type="ECO:0000256" key="2">
    <source>
        <dbReference type="ARBA" id="ARBA00010742"/>
    </source>
</evidence>
<evidence type="ECO:0000313" key="6">
    <source>
        <dbReference type="Proteomes" id="UP000649179"/>
    </source>
</evidence>
<name>A0A917BKY3_9ACTN</name>
<keyword evidence="3 4" id="KW-0732">Signal</keyword>
<dbReference type="PANTHER" id="PTHR30024">
    <property type="entry name" value="ALIPHATIC SULFONATES-BINDING PROTEIN-RELATED"/>
    <property type="match status" value="1"/>
</dbReference>
<dbReference type="RefSeq" id="WP_188779667.1">
    <property type="nucleotide sequence ID" value="NZ_BMKQ01000001.1"/>
</dbReference>